<dbReference type="CDD" id="cd03528">
    <property type="entry name" value="Rieske_RO_ferredoxin"/>
    <property type="match status" value="1"/>
</dbReference>
<evidence type="ECO:0000256" key="3">
    <source>
        <dbReference type="ARBA" id="ARBA00023004"/>
    </source>
</evidence>
<evidence type="ECO:0000313" key="8">
    <source>
        <dbReference type="EMBL" id="CAB3806341.1"/>
    </source>
</evidence>
<keyword evidence="1" id="KW-0001">2Fe-2S</keyword>
<dbReference type="InterPro" id="IPR036922">
    <property type="entry name" value="Rieske_2Fe-2S_sf"/>
</dbReference>
<dbReference type="GO" id="GO:0051213">
    <property type="term" value="F:dioxygenase activity"/>
    <property type="evidence" value="ECO:0007669"/>
    <property type="project" value="UniProtKB-KW"/>
</dbReference>
<sequence>MNAIHEIKLADAVQYVRGEDGWYAIGATGEVFGERDCRGIELDGLKVGLFRVNGEIHALDDICTHGQALLSEGEFDGYEIECPLHAGLVDVRTGRATEAPVTRDTRHHETRVDGDLLFVRLQP</sequence>
<dbReference type="AlphaFoldDB" id="A0A6S7C1E7"/>
<dbReference type="GO" id="GO:0051537">
    <property type="term" value="F:2 iron, 2 sulfur cluster binding"/>
    <property type="evidence" value="ECO:0007669"/>
    <property type="project" value="UniProtKB-KW"/>
</dbReference>
<evidence type="ECO:0000256" key="5">
    <source>
        <dbReference type="ARBA" id="ARBA00034078"/>
    </source>
</evidence>
<dbReference type="SUPFAM" id="SSF50022">
    <property type="entry name" value="ISP domain"/>
    <property type="match status" value="1"/>
</dbReference>
<dbReference type="GO" id="GO:0046872">
    <property type="term" value="F:metal ion binding"/>
    <property type="evidence" value="ECO:0007669"/>
    <property type="project" value="UniProtKB-KW"/>
</dbReference>
<evidence type="ECO:0000256" key="6">
    <source>
        <dbReference type="ARBA" id="ARBA00038001"/>
    </source>
</evidence>
<comment type="cofactor">
    <cofactor evidence="5">
        <name>[2Fe-2S] cluster</name>
        <dbReference type="ChEBI" id="CHEBI:190135"/>
    </cofactor>
</comment>
<feature type="domain" description="Rieske" evidence="7">
    <location>
        <begin position="22"/>
        <end position="119"/>
    </location>
</feature>
<keyword evidence="3" id="KW-0408">Iron</keyword>
<keyword evidence="8" id="KW-0223">Dioxygenase</keyword>
<evidence type="ECO:0000313" key="9">
    <source>
        <dbReference type="Proteomes" id="UP000494365"/>
    </source>
</evidence>
<evidence type="ECO:0000256" key="2">
    <source>
        <dbReference type="ARBA" id="ARBA00022723"/>
    </source>
</evidence>
<protein>
    <submittedName>
        <fullName evidence="8">3-phenylpropionate/cinnamic acid dioxygenase ferredoxin subunit</fullName>
    </submittedName>
</protein>
<dbReference type="PANTHER" id="PTHR21496:SF0">
    <property type="entry name" value="RIESKE DOMAIN-CONTAINING PROTEIN"/>
    <property type="match status" value="1"/>
</dbReference>
<evidence type="ECO:0000259" key="7">
    <source>
        <dbReference type="PROSITE" id="PS51296"/>
    </source>
</evidence>
<dbReference type="PANTHER" id="PTHR21496">
    <property type="entry name" value="FERREDOXIN-RELATED"/>
    <property type="match status" value="1"/>
</dbReference>
<keyword evidence="2" id="KW-0479">Metal-binding</keyword>
<comment type="similarity">
    <text evidence="6">Belongs to the bacterial ring-hydroxylating dioxygenase ferredoxin component family.</text>
</comment>
<proteinExistence type="inferred from homology"/>
<keyword evidence="4" id="KW-0411">Iron-sulfur</keyword>
<dbReference type="PROSITE" id="PS51296">
    <property type="entry name" value="RIESKE"/>
    <property type="match status" value="1"/>
</dbReference>
<dbReference type="InterPro" id="IPR017941">
    <property type="entry name" value="Rieske_2Fe-2S"/>
</dbReference>
<reference evidence="8 9" key="1">
    <citation type="submission" date="2020-04" db="EMBL/GenBank/DDBJ databases">
        <authorList>
            <person name="De Canck E."/>
        </authorList>
    </citation>
    <scope>NUCLEOTIDE SEQUENCE [LARGE SCALE GENOMIC DNA]</scope>
    <source>
        <strain evidence="8 9">LMG 28614</strain>
    </source>
</reference>
<dbReference type="Proteomes" id="UP000494365">
    <property type="component" value="Unassembled WGS sequence"/>
</dbReference>
<dbReference type="EMBL" id="CADIKK010000045">
    <property type="protein sequence ID" value="CAB3806341.1"/>
    <property type="molecule type" value="Genomic_DNA"/>
</dbReference>
<name>A0A6S7C1E7_9BURK</name>
<dbReference type="Pfam" id="PF00355">
    <property type="entry name" value="Rieske"/>
    <property type="match status" value="1"/>
</dbReference>
<evidence type="ECO:0000256" key="1">
    <source>
        <dbReference type="ARBA" id="ARBA00022714"/>
    </source>
</evidence>
<dbReference type="RefSeq" id="WP_175153296.1">
    <property type="nucleotide sequence ID" value="NZ_CADIKK010000045.1"/>
</dbReference>
<dbReference type="Gene3D" id="2.102.10.10">
    <property type="entry name" value="Rieske [2Fe-2S] iron-sulphur domain"/>
    <property type="match status" value="1"/>
</dbReference>
<evidence type="ECO:0000256" key="4">
    <source>
        <dbReference type="ARBA" id="ARBA00023014"/>
    </source>
</evidence>
<accession>A0A6S7C1E7</accession>
<organism evidence="8 9">
    <name type="scientific">Paraburkholderia ultramafica</name>
    <dbReference type="NCBI Taxonomy" id="1544867"/>
    <lineage>
        <taxon>Bacteria</taxon>
        <taxon>Pseudomonadati</taxon>
        <taxon>Pseudomonadota</taxon>
        <taxon>Betaproteobacteria</taxon>
        <taxon>Burkholderiales</taxon>
        <taxon>Burkholderiaceae</taxon>
        <taxon>Paraburkholderia</taxon>
    </lineage>
</organism>
<keyword evidence="8" id="KW-0560">Oxidoreductase</keyword>
<keyword evidence="9" id="KW-1185">Reference proteome</keyword>
<gene>
    <name evidence="8" type="primary">hcaC_1</name>
    <name evidence="8" type="ORF">LMG28614_06373</name>
</gene>